<name>A0A2I0AMQ1_9ASPA</name>
<dbReference type="AlphaFoldDB" id="A0A2I0AMQ1"/>
<dbReference type="PANTHER" id="PTHR33448">
    <property type="entry name" value="CHLOROPLAST PROTEIN HCF243-RELATED"/>
    <property type="match status" value="1"/>
</dbReference>
<protein>
    <submittedName>
        <fullName evidence="2">Uncharacterized protein</fullName>
    </submittedName>
</protein>
<evidence type="ECO:0000313" key="2">
    <source>
        <dbReference type="EMBL" id="PKA56755.1"/>
    </source>
</evidence>
<proteinExistence type="predicted"/>
<dbReference type="EMBL" id="KZ451969">
    <property type="protein sequence ID" value="PKA56755.1"/>
    <property type="molecule type" value="Genomic_DNA"/>
</dbReference>
<evidence type="ECO:0000256" key="1">
    <source>
        <dbReference type="SAM" id="MobiDB-lite"/>
    </source>
</evidence>
<gene>
    <name evidence="2" type="ORF">AXF42_Ash002058</name>
</gene>
<organism evidence="2 3">
    <name type="scientific">Apostasia shenzhenica</name>
    <dbReference type="NCBI Taxonomy" id="1088818"/>
    <lineage>
        <taxon>Eukaryota</taxon>
        <taxon>Viridiplantae</taxon>
        <taxon>Streptophyta</taxon>
        <taxon>Embryophyta</taxon>
        <taxon>Tracheophyta</taxon>
        <taxon>Spermatophyta</taxon>
        <taxon>Magnoliopsida</taxon>
        <taxon>Liliopsida</taxon>
        <taxon>Asparagales</taxon>
        <taxon>Orchidaceae</taxon>
        <taxon>Apostasioideae</taxon>
        <taxon>Apostasia</taxon>
    </lineage>
</organism>
<dbReference type="STRING" id="1088818.A0A2I0AMQ1"/>
<dbReference type="PANTHER" id="PTHR33448:SF3">
    <property type="entry name" value="OS09G0370000 PROTEIN"/>
    <property type="match status" value="1"/>
</dbReference>
<dbReference type="Proteomes" id="UP000236161">
    <property type="component" value="Unassembled WGS sequence"/>
</dbReference>
<evidence type="ECO:0000313" key="3">
    <source>
        <dbReference type="Proteomes" id="UP000236161"/>
    </source>
</evidence>
<dbReference type="OrthoDB" id="1919674at2759"/>
<keyword evidence="3" id="KW-1185">Reference proteome</keyword>
<accession>A0A2I0AMQ1</accession>
<sequence>MKGKTKAGGGGAPADLLVCFPSRAHLALLPRPICSPCRTAHLPKRLSSRPTTNRAQASPFFRSNLTVCSGAAATVATAGISDDEPTSPKVTCAGQIKVGPSSRHHSKPSALERKKTQLPEALGFKKEIMQFLGALSSLRVAMRCFGSFNGTEDYSTDVDEDEEEEEELEGSGSKTLLSNWFMLLEESQSHGSNSGSKLGEEVEDECSSTAPPPNALLLMRCRSAPAKREEEVANLVEEELNSKMIEDRKGLLLMNYAQDFSKFSTEIVKETWVVGNFDPLCRSRSWKR</sequence>
<feature type="compositionally biased region" description="Acidic residues" evidence="1">
    <location>
        <begin position="154"/>
        <end position="169"/>
    </location>
</feature>
<reference evidence="2 3" key="1">
    <citation type="journal article" date="2017" name="Nature">
        <title>The Apostasia genome and the evolution of orchids.</title>
        <authorList>
            <person name="Zhang G.Q."/>
            <person name="Liu K.W."/>
            <person name="Li Z."/>
            <person name="Lohaus R."/>
            <person name="Hsiao Y.Y."/>
            <person name="Niu S.C."/>
            <person name="Wang J.Y."/>
            <person name="Lin Y.C."/>
            <person name="Xu Q."/>
            <person name="Chen L.J."/>
            <person name="Yoshida K."/>
            <person name="Fujiwara S."/>
            <person name="Wang Z.W."/>
            <person name="Zhang Y.Q."/>
            <person name="Mitsuda N."/>
            <person name="Wang M."/>
            <person name="Liu G.H."/>
            <person name="Pecoraro L."/>
            <person name="Huang H.X."/>
            <person name="Xiao X.J."/>
            <person name="Lin M."/>
            <person name="Wu X.Y."/>
            <person name="Wu W.L."/>
            <person name="Chen Y.Y."/>
            <person name="Chang S.B."/>
            <person name="Sakamoto S."/>
            <person name="Ohme-Takagi M."/>
            <person name="Yagi M."/>
            <person name="Zeng S.J."/>
            <person name="Shen C.Y."/>
            <person name="Yeh C.M."/>
            <person name="Luo Y.B."/>
            <person name="Tsai W.C."/>
            <person name="Van de Peer Y."/>
            <person name="Liu Z.J."/>
        </authorList>
    </citation>
    <scope>NUCLEOTIDE SEQUENCE [LARGE SCALE GENOMIC DNA]</scope>
    <source>
        <strain evidence="3">cv. Shenzhen</strain>
        <tissue evidence="2">Stem</tissue>
    </source>
</reference>
<feature type="region of interest" description="Disordered" evidence="1">
    <location>
        <begin position="152"/>
        <end position="171"/>
    </location>
</feature>